<geneLocation type="plasmid" evidence="1">
    <name>pLMA7</name>
</geneLocation>
<evidence type="ECO:0000313" key="1">
    <source>
        <dbReference type="EMBL" id="AKA20843.1"/>
    </source>
</evidence>
<gene>
    <name evidence="1" type="ORF">pLMA7_p00100</name>
</gene>
<dbReference type="EMBL" id="KJ599675">
    <property type="protein sequence ID" value="AKA20843.1"/>
    <property type="molecule type" value="Genomic_DNA"/>
</dbReference>
<dbReference type="RefSeq" id="WP_069941833.1">
    <property type="nucleotide sequence ID" value="NZ_KJ599675.1"/>
</dbReference>
<keyword evidence="1" id="KW-0614">Plasmid</keyword>
<sequence length="221" mass="23901">MGIITTADHLYRALDLAAWPTRLPATHTPGTPTPAVILRARQQCLELTGSDGTHTSRAGARALDVSTGPLESGAMLRADQAHHLIKTLRALPERTLHPVAVEADDDLVYLHLADSTLRLPNIAATVRPPVVDPALIDPDVLITCRCLDTHVPAGVLAELTRTAHRHRRLGPLRLLAGGRPGYLGWDLSGWAHGMMRQDPAEAVSTHQPPFHLPESILNPAR</sequence>
<name>A0A141AXK7_9MICC</name>
<reference evidence="1" key="1">
    <citation type="submission" date="2014-03" db="EMBL/GenBank/DDBJ databases">
        <authorList>
            <person name="Saikia M."/>
            <person name="Chaudhari Y."/>
            <person name="Khan M."/>
            <person name="Devi D."/>
        </authorList>
    </citation>
    <scope>NUCLEOTIDE SEQUENCE</scope>
    <source>
        <strain evidence="1">A7</strain>
        <plasmid evidence="1">pLMA7</plasmid>
    </source>
</reference>
<protein>
    <submittedName>
        <fullName evidence="1">Uncharacterized protein</fullName>
    </submittedName>
</protein>
<organism evidence="1">
    <name type="scientific">Micrococcus sp. A7</name>
    <dbReference type="NCBI Taxonomy" id="376418"/>
    <lineage>
        <taxon>Bacteria</taxon>
        <taxon>Bacillati</taxon>
        <taxon>Actinomycetota</taxon>
        <taxon>Actinomycetes</taxon>
        <taxon>Micrococcales</taxon>
        <taxon>Micrococcaceae</taxon>
        <taxon>Micrococcus</taxon>
    </lineage>
</organism>
<proteinExistence type="predicted"/>
<accession>A0A141AXK7</accession>
<dbReference type="AlphaFoldDB" id="A0A141AXK7"/>